<evidence type="ECO:0000313" key="3">
    <source>
        <dbReference type="Proteomes" id="UP001300745"/>
    </source>
</evidence>
<sequence>MSTALPTRGLHAESTIDALPLDAILTFAEITSLRLVKIDVELSPRWWPDPHLRPVDVLRPFSKAGFNVYRMKNSYSAWRYLWPNQVSDAIRLREPLTRRVQRLDLVLSRHNGDRLAIDGRS</sequence>
<dbReference type="PROSITE" id="PS50206">
    <property type="entry name" value="RHODANESE_3"/>
    <property type="match status" value="1"/>
</dbReference>
<reference evidence="2 3" key="1">
    <citation type="submission" date="2022-11" db="EMBL/GenBank/DDBJ databases">
        <title>Mycobacterium sp. nov.</title>
        <authorList>
            <person name="Papic B."/>
            <person name="Spicic S."/>
            <person name="Duvnjak S."/>
        </authorList>
    </citation>
    <scope>NUCLEOTIDE SEQUENCE [LARGE SCALE GENOMIC DNA]</scope>
    <source>
        <strain evidence="2 3">CVI_P4</strain>
    </source>
</reference>
<dbReference type="EMBL" id="JAPJDO010000024">
    <property type="protein sequence ID" value="MCX2939464.1"/>
    <property type="molecule type" value="Genomic_DNA"/>
</dbReference>
<proteinExistence type="predicted"/>
<dbReference type="Proteomes" id="UP001300745">
    <property type="component" value="Unassembled WGS sequence"/>
</dbReference>
<name>A0ABT3SIW1_9MYCO</name>
<keyword evidence="3" id="KW-1185">Reference proteome</keyword>
<gene>
    <name evidence="2" type="ORF">ORI27_22465</name>
</gene>
<protein>
    <recommendedName>
        <fullName evidence="1">Rhodanese domain-containing protein</fullName>
    </recommendedName>
</protein>
<evidence type="ECO:0000313" key="2">
    <source>
        <dbReference type="EMBL" id="MCX2939464.1"/>
    </source>
</evidence>
<dbReference type="InterPro" id="IPR001763">
    <property type="entry name" value="Rhodanese-like_dom"/>
</dbReference>
<comment type="caution">
    <text evidence="2">The sequence shown here is derived from an EMBL/GenBank/DDBJ whole genome shotgun (WGS) entry which is preliminary data.</text>
</comment>
<evidence type="ECO:0000259" key="1">
    <source>
        <dbReference type="PROSITE" id="PS50206"/>
    </source>
</evidence>
<feature type="domain" description="Rhodanese" evidence="1">
    <location>
        <begin position="61"/>
        <end position="87"/>
    </location>
</feature>
<dbReference type="RefSeq" id="WP_265999273.1">
    <property type="nucleotide sequence ID" value="NZ_JAPJDN010000024.1"/>
</dbReference>
<accession>A0ABT3SIW1</accession>
<organism evidence="2 3">
    <name type="scientific">Mycobacterium pinniadriaticum</name>
    <dbReference type="NCBI Taxonomy" id="2994102"/>
    <lineage>
        <taxon>Bacteria</taxon>
        <taxon>Bacillati</taxon>
        <taxon>Actinomycetota</taxon>
        <taxon>Actinomycetes</taxon>
        <taxon>Mycobacteriales</taxon>
        <taxon>Mycobacteriaceae</taxon>
        <taxon>Mycobacterium</taxon>
    </lineage>
</organism>